<dbReference type="InterPro" id="IPR016066">
    <property type="entry name" value="A-D-PHexomutase_CS"/>
</dbReference>
<dbReference type="HOGENOM" id="CLU_016950_0_0_14"/>
<dbReference type="GO" id="GO:0004615">
    <property type="term" value="F:phosphomannomutase activity"/>
    <property type="evidence" value="ECO:0007669"/>
    <property type="project" value="UniProtKB-EC"/>
</dbReference>
<name>E8ZK68_MYCHL</name>
<dbReference type="PANTHER" id="PTHR45745:SF1">
    <property type="entry name" value="PHOSPHOGLUCOMUTASE 2B-RELATED"/>
    <property type="match status" value="1"/>
</dbReference>
<dbReference type="InterPro" id="IPR005846">
    <property type="entry name" value="A-D-PHexomutase_a/b/a-III"/>
</dbReference>
<proteinExistence type="inferred from homology"/>
<keyword evidence="4 7" id="KW-0479">Metal-binding</keyword>
<dbReference type="InterPro" id="IPR036900">
    <property type="entry name" value="A-D-PHexomutase_C_sf"/>
</dbReference>
<dbReference type="SUPFAM" id="SSF55957">
    <property type="entry name" value="Phosphoglucomutase, C-terminal domain"/>
    <property type="match status" value="1"/>
</dbReference>
<accession>E8ZK68</accession>
<dbReference type="Pfam" id="PF02878">
    <property type="entry name" value="PGM_PMM_I"/>
    <property type="match status" value="1"/>
</dbReference>
<dbReference type="SUPFAM" id="SSF53738">
    <property type="entry name" value="Phosphoglucomutase, first 3 domains"/>
    <property type="match status" value="3"/>
</dbReference>
<dbReference type="KEGG" id="mha:HF1_15310"/>
<dbReference type="InterPro" id="IPR005845">
    <property type="entry name" value="A-D-PHexomutase_a/b/a-II"/>
</dbReference>
<dbReference type="InterPro" id="IPR005844">
    <property type="entry name" value="A-D-PHexomutase_a/b/a-I"/>
</dbReference>
<keyword evidence="3" id="KW-0597">Phosphoprotein</keyword>
<evidence type="ECO:0000256" key="1">
    <source>
        <dbReference type="ARBA" id="ARBA00001946"/>
    </source>
</evidence>
<dbReference type="PANTHER" id="PTHR45745">
    <property type="entry name" value="PHOSPHOMANNOMUTASE 45A"/>
    <property type="match status" value="1"/>
</dbReference>
<dbReference type="AlphaFoldDB" id="E8ZK68"/>
<evidence type="ECO:0000313" key="11">
    <source>
        <dbReference type="EMBL" id="CBY93539.1"/>
    </source>
</evidence>
<dbReference type="Proteomes" id="UP000008637">
    <property type="component" value="Chromosome"/>
</dbReference>
<organism evidence="11 12">
    <name type="scientific">Mycoplasma haemofelis (strain Langford 1)</name>
    <name type="common">Haemobartonella felis</name>
    <dbReference type="NCBI Taxonomy" id="941640"/>
    <lineage>
        <taxon>Bacteria</taxon>
        <taxon>Bacillati</taxon>
        <taxon>Mycoplasmatota</taxon>
        <taxon>Mollicutes</taxon>
        <taxon>Mycoplasmataceae</taxon>
        <taxon>Mycoplasma</taxon>
    </lineage>
</organism>
<dbReference type="EC" id="5.4.2.8" evidence="11"/>
<evidence type="ECO:0000259" key="9">
    <source>
        <dbReference type="Pfam" id="PF02879"/>
    </source>
</evidence>
<reference evidence="11 12" key="1">
    <citation type="journal article" date="2011" name="J. Bacteriol.">
        <title>Complete genome sequence of Mycoplasma haemofelis, a hemotropic mycoplasma.</title>
        <authorList>
            <person name="Barker E.N."/>
            <person name="Helps C.R."/>
            <person name="Peters I.R."/>
            <person name="Darby A.C."/>
            <person name="Radford A.D."/>
            <person name="Tasker S."/>
        </authorList>
    </citation>
    <scope>NUCLEOTIDE SEQUENCE [LARGE SCALE GENOMIC DNA]</scope>
    <source>
        <strain evidence="11 12">Langford 1</strain>
    </source>
</reference>
<comment type="similarity">
    <text evidence="2 7">Belongs to the phosphohexose mutase family.</text>
</comment>
<evidence type="ECO:0000259" key="10">
    <source>
        <dbReference type="Pfam" id="PF02880"/>
    </source>
</evidence>
<evidence type="ECO:0000256" key="3">
    <source>
        <dbReference type="ARBA" id="ARBA00022553"/>
    </source>
</evidence>
<evidence type="ECO:0000259" key="8">
    <source>
        <dbReference type="Pfam" id="PF02878"/>
    </source>
</evidence>
<dbReference type="Gene3D" id="3.40.120.10">
    <property type="entry name" value="Alpha-D-Glucose-1,6-Bisphosphate, subunit A, domain 3"/>
    <property type="match status" value="3"/>
</dbReference>
<keyword evidence="6 11" id="KW-0413">Isomerase</keyword>
<keyword evidence="12" id="KW-1185">Reference proteome</keyword>
<sequence length="538" mass="62515">MIGHNPVFEKWLNASVLSKEEKDQLFKYSAKEIEKYFHEKPFEFGTAGIRREVGIAPQKFNKYTYRLLAVGYAKYLKSRSVSPKAIVGHDNRLNGDIYAMEIANVLRNFGVEVWIPPKNIHISTPILSYYIRKLGLTGGINITASHNPPNYNGFKTYNHTGCQTTTEEERVIRVKTPHLSEIFDLNLEYFHDFKELPDSFVKDYFVDLIKTLPPIKQEDQKFKVLFSSHHGTSSYNMAFLANMMGFESFLEYSEECNVTWKLNEGEVSNPEEKESFNASTKEAERINAEYVFAHDPDGDRAAIAERQSDGSWYLFNGNEIGVLLSYFKCLYDRELQKPYIVSTYVTGDFIQKIFPDIPVHTVLTGFKNIARVVEEQQEKGNDLVVAYEEAVGALISPIHREKDGYQQLAFILKIISSIRPKNKRITDVLDSLYKKYGYWKGFTEFYIFNDLSETQKYFDSLSDVNIESICDYSLDKKEFNENTRILSWYIKGGGWVKFRVSGTEPKFKVYYNIYGDNKEWTEEQSNKLRSYFKKLFKI</sequence>
<dbReference type="PROSITE" id="PS00710">
    <property type="entry name" value="PGM_PMM"/>
    <property type="match status" value="1"/>
</dbReference>
<dbReference type="Pfam" id="PF02880">
    <property type="entry name" value="PGM_PMM_III"/>
    <property type="match status" value="1"/>
</dbReference>
<feature type="domain" description="Alpha-D-phosphohexomutase alpha/beta/alpha" evidence="8">
    <location>
        <begin position="43"/>
        <end position="173"/>
    </location>
</feature>
<protein>
    <submittedName>
        <fullName evidence="11">Phosphomannomutase</fullName>
        <ecNumber evidence="11">5.4.2.8</ecNumber>
    </submittedName>
</protein>
<dbReference type="InterPro" id="IPR005841">
    <property type="entry name" value="Alpha-D-phosphohexomutase_SF"/>
</dbReference>
<feature type="domain" description="Alpha-D-phosphohexomutase alpha/beta/alpha" evidence="9">
    <location>
        <begin position="204"/>
        <end position="305"/>
    </location>
</feature>
<gene>
    <name evidence="11" type="primary">manB</name>
    <name evidence="11" type="ORF">HF1_15310</name>
</gene>
<evidence type="ECO:0000256" key="7">
    <source>
        <dbReference type="RuleBase" id="RU004326"/>
    </source>
</evidence>
<dbReference type="Pfam" id="PF02879">
    <property type="entry name" value="PGM_PMM_II"/>
    <property type="match status" value="1"/>
</dbReference>
<evidence type="ECO:0000256" key="5">
    <source>
        <dbReference type="ARBA" id="ARBA00022842"/>
    </source>
</evidence>
<dbReference type="GO" id="GO:0000287">
    <property type="term" value="F:magnesium ion binding"/>
    <property type="evidence" value="ECO:0007669"/>
    <property type="project" value="InterPro"/>
</dbReference>
<dbReference type="EMBL" id="FR773153">
    <property type="protein sequence ID" value="CBY93539.1"/>
    <property type="molecule type" value="Genomic_DNA"/>
</dbReference>
<dbReference type="GO" id="GO:0008973">
    <property type="term" value="F:phosphopentomutase activity"/>
    <property type="evidence" value="ECO:0007669"/>
    <property type="project" value="TreeGrafter"/>
</dbReference>
<dbReference type="GO" id="GO:0005975">
    <property type="term" value="P:carbohydrate metabolic process"/>
    <property type="evidence" value="ECO:0007669"/>
    <property type="project" value="InterPro"/>
</dbReference>
<evidence type="ECO:0000256" key="4">
    <source>
        <dbReference type="ARBA" id="ARBA00022723"/>
    </source>
</evidence>
<keyword evidence="5 7" id="KW-0460">Magnesium</keyword>
<evidence type="ECO:0000256" key="6">
    <source>
        <dbReference type="ARBA" id="ARBA00023235"/>
    </source>
</evidence>
<dbReference type="GO" id="GO:0006166">
    <property type="term" value="P:purine ribonucleoside salvage"/>
    <property type="evidence" value="ECO:0007669"/>
    <property type="project" value="TreeGrafter"/>
</dbReference>
<dbReference type="InterPro" id="IPR016055">
    <property type="entry name" value="A-D-PHexomutase_a/b/a-I/II/III"/>
</dbReference>
<feature type="domain" description="Alpha-D-phosphohexomutase alpha/beta/alpha" evidence="10">
    <location>
        <begin position="316"/>
        <end position="436"/>
    </location>
</feature>
<evidence type="ECO:0000313" key="12">
    <source>
        <dbReference type="Proteomes" id="UP000008637"/>
    </source>
</evidence>
<dbReference type="OrthoDB" id="9806956at2"/>
<comment type="cofactor">
    <cofactor evidence="1">
        <name>Mg(2+)</name>
        <dbReference type="ChEBI" id="CHEBI:18420"/>
    </cofactor>
</comment>
<dbReference type="PRINTS" id="PR00509">
    <property type="entry name" value="PGMPMM"/>
</dbReference>
<evidence type="ECO:0000256" key="2">
    <source>
        <dbReference type="ARBA" id="ARBA00010231"/>
    </source>
</evidence>